<dbReference type="PROSITE" id="PS50110">
    <property type="entry name" value="RESPONSE_REGULATORY"/>
    <property type="match status" value="1"/>
</dbReference>
<dbReference type="Pfam" id="PF00486">
    <property type="entry name" value="Trans_reg_C"/>
    <property type="match status" value="1"/>
</dbReference>
<dbReference type="SMART" id="SM00448">
    <property type="entry name" value="REC"/>
    <property type="match status" value="1"/>
</dbReference>
<proteinExistence type="predicted"/>
<dbReference type="InterPro" id="IPR001867">
    <property type="entry name" value="OmpR/PhoB-type_DNA-bd"/>
</dbReference>
<dbReference type="PANTHER" id="PTHR48111:SF40">
    <property type="entry name" value="PHOSPHATE REGULON TRANSCRIPTIONAL REGULATORY PROTEIN PHOB"/>
    <property type="match status" value="1"/>
</dbReference>
<dbReference type="SMART" id="SM00862">
    <property type="entry name" value="Trans_reg_C"/>
    <property type="match status" value="1"/>
</dbReference>
<evidence type="ECO:0000259" key="11">
    <source>
        <dbReference type="PROSITE" id="PS51755"/>
    </source>
</evidence>
<evidence type="ECO:0000256" key="2">
    <source>
        <dbReference type="ARBA" id="ARBA00022553"/>
    </source>
</evidence>
<evidence type="ECO:0000259" key="10">
    <source>
        <dbReference type="PROSITE" id="PS50110"/>
    </source>
</evidence>
<evidence type="ECO:0000313" key="12">
    <source>
        <dbReference type="EMBL" id="KXB41999.1"/>
    </source>
</evidence>
<name>A0A133YFN5_9FIRM</name>
<dbReference type="GO" id="GO:0006355">
    <property type="term" value="P:regulation of DNA-templated transcription"/>
    <property type="evidence" value="ECO:0007669"/>
    <property type="project" value="InterPro"/>
</dbReference>
<reference evidence="13" key="1">
    <citation type="submission" date="2016-01" db="EMBL/GenBank/DDBJ databases">
        <authorList>
            <person name="Mitreva M."/>
            <person name="Pepin K.H."/>
            <person name="Mihindukulasuriya K.A."/>
            <person name="Fulton R."/>
            <person name="Fronick C."/>
            <person name="O'Laughlin M."/>
            <person name="Miner T."/>
            <person name="Herter B."/>
            <person name="Rosa B.A."/>
            <person name="Cordes M."/>
            <person name="Tomlinson C."/>
            <person name="Wollam A."/>
            <person name="Palsikar V.B."/>
            <person name="Mardis E.R."/>
            <person name="Wilson R.K."/>
        </authorList>
    </citation>
    <scope>NUCLEOTIDE SEQUENCE [LARGE SCALE GENOMIC DNA]</scope>
    <source>
        <strain evidence="13">KA00274</strain>
    </source>
</reference>
<dbReference type="AlphaFoldDB" id="A0A133YFN5"/>
<comment type="function">
    <text evidence="7">May play the central regulatory role in sporulation. It may be an element of the effector pathway responsible for the activation of sporulation genes in response to nutritional stress. Spo0A may act in concert with spo0H (a sigma factor) to control the expression of some genes that are critical to the sporulation process.</text>
</comment>
<dbReference type="InterPro" id="IPR039420">
    <property type="entry name" value="WalR-like"/>
</dbReference>
<keyword evidence="13" id="KW-1185">Reference proteome</keyword>
<evidence type="ECO:0000256" key="1">
    <source>
        <dbReference type="ARBA" id="ARBA00018672"/>
    </source>
</evidence>
<dbReference type="OrthoDB" id="1655504at2"/>
<organism evidence="12 13">
    <name type="scientific">Amygdalobacter nucleatus</name>
    <dbReference type="NCBI Taxonomy" id="3029274"/>
    <lineage>
        <taxon>Bacteria</taxon>
        <taxon>Bacillati</taxon>
        <taxon>Bacillota</taxon>
        <taxon>Clostridia</taxon>
        <taxon>Eubacteriales</taxon>
        <taxon>Oscillospiraceae</taxon>
        <taxon>Amygdalobacter</taxon>
    </lineage>
</organism>
<evidence type="ECO:0000256" key="5">
    <source>
        <dbReference type="ARBA" id="ARBA00023125"/>
    </source>
</evidence>
<evidence type="ECO:0000256" key="9">
    <source>
        <dbReference type="PROSITE-ProRule" id="PRU01091"/>
    </source>
</evidence>
<gene>
    <name evidence="12" type="ORF">HMPREF1872_00471</name>
</gene>
<feature type="DNA-binding region" description="OmpR/PhoB-type" evidence="9">
    <location>
        <begin position="138"/>
        <end position="234"/>
    </location>
</feature>
<dbReference type="InterPro" id="IPR011006">
    <property type="entry name" value="CheY-like_superfamily"/>
</dbReference>
<dbReference type="InterPro" id="IPR036388">
    <property type="entry name" value="WH-like_DNA-bd_sf"/>
</dbReference>
<sequence length="234" mass="26928">MQVQKERINSDMNFLIVEDDFSINNILKSIVDGLKETYTNINCACCYTGSEAKNYITNKPVDIVLLDLMLPFVSGEELLALCQSKKIAVLVITAKNDVNTLVDVLAKGAGDYIAKPFHREEVIARLRKLIEQRFPEKQQILVFDNLELNPYTQTVTVNQQALKLTKIEFKILALFVKEPMRVFTKQQIYAFVWGDDFMQEQTLTVHLSHLRNKLRNAGFNDCIKVIWGVGWRLR</sequence>
<dbReference type="Gene3D" id="3.40.50.2300">
    <property type="match status" value="1"/>
</dbReference>
<keyword evidence="5 9" id="KW-0238">DNA-binding</keyword>
<feature type="modified residue" description="4-aspartylphosphate" evidence="8">
    <location>
        <position position="67"/>
    </location>
</feature>
<evidence type="ECO:0000256" key="3">
    <source>
        <dbReference type="ARBA" id="ARBA00023012"/>
    </source>
</evidence>
<dbReference type="PANTHER" id="PTHR48111">
    <property type="entry name" value="REGULATOR OF RPOS"/>
    <property type="match status" value="1"/>
</dbReference>
<dbReference type="Proteomes" id="UP000070080">
    <property type="component" value="Unassembled WGS sequence"/>
</dbReference>
<evidence type="ECO:0000256" key="8">
    <source>
        <dbReference type="PROSITE-ProRule" id="PRU00169"/>
    </source>
</evidence>
<dbReference type="Pfam" id="PF00072">
    <property type="entry name" value="Response_reg"/>
    <property type="match status" value="1"/>
</dbReference>
<dbReference type="GO" id="GO:0000976">
    <property type="term" value="F:transcription cis-regulatory region binding"/>
    <property type="evidence" value="ECO:0007669"/>
    <property type="project" value="TreeGrafter"/>
</dbReference>
<feature type="domain" description="Response regulatory" evidence="10">
    <location>
        <begin position="13"/>
        <end position="130"/>
    </location>
</feature>
<protein>
    <recommendedName>
        <fullName evidence="1">Stage 0 sporulation protein A homolog</fullName>
    </recommendedName>
</protein>
<evidence type="ECO:0000256" key="6">
    <source>
        <dbReference type="ARBA" id="ARBA00023163"/>
    </source>
</evidence>
<evidence type="ECO:0000256" key="4">
    <source>
        <dbReference type="ARBA" id="ARBA00023015"/>
    </source>
</evidence>
<evidence type="ECO:0000256" key="7">
    <source>
        <dbReference type="ARBA" id="ARBA00024867"/>
    </source>
</evidence>
<keyword evidence="2 8" id="KW-0597">Phosphoprotein</keyword>
<comment type="caution">
    <text evidence="12">The sequence shown here is derived from an EMBL/GenBank/DDBJ whole genome shotgun (WGS) entry which is preliminary data.</text>
</comment>
<dbReference type="STRING" id="1497955.HMPREF1872_00471"/>
<dbReference type="GO" id="GO:0032993">
    <property type="term" value="C:protein-DNA complex"/>
    <property type="evidence" value="ECO:0007669"/>
    <property type="project" value="TreeGrafter"/>
</dbReference>
<evidence type="ECO:0000313" key="13">
    <source>
        <dbReference type="Proteomes" id="UP000070080"/>
    </source>
</evidence>
<dbReference type="GO" id="GO:0000156">
    <property type="term" value="F:phosphorelay response regulator activity"/>
    <property type="evidence" value="ECO:0007669"/>
    <property type="project" value="TreeGrafter"/>
</dbReference>
<keyword evidence="4" id="KW-0805">Transcription regulation</keyword>
<dbReference type="InterPro" id="IPR001789">
    <property type="entry name" value="Sig_transdc_resp-reg_receiver"/>
</dbReference>
<dbReference type="Gene3D" id="1.10.10.10">
    <property type="entry name" value="Winged helix-like DNA-binding domain superfamily/Winged helix DNA-binding domain"/>
    <property type="match status" value="1"/>
</dbReference>
<accession>A0A133YFN5</accession>
<keyword evidence="3" id="KW-0902">Two-component regulatory system</keyword>
<keyword evidence="6" id="KW-0804">Transcription</keyword>
<feature type="domain" description="OmpR/PhoB-type" evidence="11">
    <location>
        <begin position="138"/>
        <end position="234"/>
    </location>
</feature>
<dbReference type="PROSITE" id="PS51755">
    <property type="entry name" value="OMPR_PHOB"/>
    <property type="match status" value="1"/>
</dbReference>
<dbReference type="SUPFAM" id="SSF52172">
    <property type="entry name" value="CheY-like"/>
    <property type="match status" value="1"/>
</dbReference>
<dbReference type="CDD" id="cd00383">
    <property type="entry name" value="trans_reg_C"/>
    <property type="match status" value="1"/>
</dbReference>
<dbReference type="EMBL" id="LSCV01000008">
    <property type="protein sequence ID" value="KXB41999.1"/>
    <property type="molecule type" value="Genomic_DNA"/>
</dbReference>
<dbReference type="GO" id="GO:0005829">
    <property type="term" value="C:cytosol"/>
    <property type="evidence" value="ECO:0007669"/>
    <property type="project" value="TreeGrafter"/>
</dbReference>